<accession>A0A7S4DJM7</accession>
<feature type="transmembrane region" description="Helical" evidence="6">
    <location>
        <begin position="487"/>
        <end position="508"/>
    </location>
</feature>
<feature type="transmembrane region" description="Helical" evidence="6">
    <location>
        <begin position="461"/>
        <end position="481"/>
    </location>
</feature>
<feature type="compositionally biased region" description="Polar residues" evidence="5">
    <location>
        <begin position="36"/>
        <end position="49"/>
    </location>
</feature>
<dbReference type="Pfam" id="PF13520">
    <property type="entry name" value="AA_permease_2"/>
    <property type="match status" value="1"/>
</dbReference>
<dbReference type="GO" id="GO:0016020">
    <property type="term" value="C:membrane"/>
    <property type="evidence" value="ECO:0007669"/>
    <property type="project" value="UniProtKB-SubCell"/>
</dbReference>
<feature type="transmembrane region" description="Helical" evidence="6">
    <location>
        <begin position="430"/>
        <end position="449"/>
    </location>
</feature>
<dbReference type="InterPro" id="IPR002293">
    <property type="entry name" value="AA/rel_permease1"/>
</dbReference>
<dbReference type="PANTHER" id="PTHR43243">
    <property type="entry name" value="INNER MEMBRANE TRANSPORTER YGJI-RELATED"/>
    <property type="match status" value="1"/>
</dbReference>
<organism evidence="7">
    <name type="scientific">Lotharella globosa</name>
    <dbReference type="NCBI Taxonomy" id="91324"/>
    <lineage>
        <taxon>Eukaryota</taxon>
        <taxon>Sar</taxon>
        <taxon>Rhizaria</taxon>
        <taxon>Cercozoa</taxon>
        <taxon>Chlorarachniophyceae</taxon>
        <taxon>Lotharella</taxon>
    </lineage>
</organism>
<evidence type="ECO:0000256" key="1">
    <source>
        <dbReference type="ARBA" id="ARBA00004141"/>
    </source>
</evidence>
<dbReference type="PANTHER" id="PTHR43243:SF11">
    <property type="entry name" value="AMINO ACID PERMEASE_ SLC12A DOMAIN-CONTAINING PROTEIN"/>
    <property type="match status" value="1"/>
</dbReference>
<evidence type="ECO:0000256" key="2">
    <source>
        <dbReference type="ARBA" id="ARBA00022692"/>
    </source>
</evidence>
<evidence type="ECO:0008006" key="8">
    <source>
        <dbReference type="Google" id="ProtNLM"/>
    </source>
</evidence>
<evidence type="ECO:0000256" key="4">
    <source>
        <dbReference type="ARBA" id="ARBA00023136"/>
    </source>
</evidence>
<name>A0A7S4DJM7_9EUKA</name>
<feature type="transmembrane region" description="Helical" evidence="6">
    <location>
        <begin position="101"/>
        <end position="119"/>
    </location>
</feature>
<evidence type="ECO:0000313" key="7">
    <source>
        <dbReference type="EMBL" id="CAE0653345.1"/>
    </source>
</evidence>
<evidence type="ECO:0000256" key="5">
    <source>
        <dbReference type="SAM" id="MobiDB-lite"/>
    </source>
</evidence>
<reference evidence="7" key="1">
    <citation type="submission" date="2021-01" db="EMBL/GenBank/DDBJ databases">
        <authorList>
            <person name="Corre E."/>
            <person name="Pelletier E."/>
            <person name="Niang G."/>
            <person name="Scheremetjew M."/>
            <person name="Finn R."/>
            <person name="Kale V."/>
            <person name="Holt S."/>
            <person name="Cochrane G."/>
            <person name="Meng A."/>
            <person name="Brown T."/>
            <person name="Cohen L."/>
        </authorList>
    </citation>
    <scope>NUCLEOTIDE SEQUENCE</scope>
    <source>
        <strain evidence="7">CCCM811</strain>
    </source>
</reference>
<dbReference type="GO" id="GO:0015171">
    <property type="term" value="F:amino acid transmembrane transporter activity"/>
    <property type="evidence" value="ECO:0007669"/>
    <property type="project" value="TreeGrafter"/>
</dbReference>
<evidence type="ECO:0000256" key="6">
    <source>
        <dbReference type="SAM" id="Phobius"/>
    </source>
</evidence>
<feature type="transmembrane region" description="Helical" evidence="6">
    <location>
        <begin position="404"/>
        <end position="424"/>
    </location>
</feature>
<protein>
    <recommendedName>
        <fullName evidence="8">Amino acid permease/ SLC12A domain-containing protein</fullName>
    </recommendedName>
</protein>
<feature type="transmembrane region" description="Helical" evidence="6">
    <location>
        <begin position="184"/>
        <end position="202"/>
    </location>
</feature>
<gene>
    <name evidence="7" type="ORF">LGLO00237_LOCUS6142</name>
</gene>
<comment type="subcellular location">
    <subcellularLocation>
        <location evidence="1">Membrane</location>
        <topology evidence="1">Multi-pass membrane protein</topology>
    </subcellularLocation>
</comment>
<feature type="transmembrane region" description="Helical" evidence="6">
    <location>
        <begin position="209"/>
        <end position="233"/>
    </location>
</feature>
<dbReference type="EMBL" id="HBIV01008199">
    <property type="protein sequence ID" value="CAE0653345.1"/>
    <property type="molecule type" value="Transcribed_RNA"/>
</dbReference>
<feature type="region of interest" description="Disordered" evidence="5">
    <location>
        <begin position="1"/>
        <end position="49"/>
    </location>
</feature>
<proteinExistence type="predicted"/>
<feature type="transmembrane region" description="Helical" evidence="6">
    <location>
        <begin position="151"/>
        <end position="172"/>
    </location>
</feature>
<keyword evidence="4 6" id="KW-0472">Membrane</keyword>
<feature type="transmembrane region" description="Helical" evidence="6">
    <location>
        <begin position="267"/>
        <end position="285"/>
    </location>
</feature>
<sequence length="625" mass="68698">MSSEGPYETFSEPLYRERTQPLSDQAGHETKDGVGTPTQRKFPSLYPSSEASVVELSRTEAKQPSDKKPKHRLGVFVATAIAGNDILSSLLFVSALTAVEAGIWAPVAQVLVVFTLWLYKGVYCEVLSALPMNGGCFNVLLHTTSKGTASIAACFSILSYVATCVCSGTSAVYYLHEVAPSLDVISWTIALLCFFAFLNLMGISESGTVALIIFVVHTFTLLLLVLSATYWVMVNGLGTLGDNWSGNFAALEPTGEPMGPTYVQRGFWTSVFFGYGTAMLGVSGFESSSQFIEEQAKGVFPRTLDNMWFCIAFFNPIIMILALCVFPLPDIAVTHRSVLLSAMGKKVAGEWLHYVVSVDAFLVLAGAVLTAFVGVTGLVRRLALERCMPQWLLQTNSCRHTNHHIILGFLIICVSMFLLLNAQVEALSEMYSVCFLCLLLMFASGHMMMKIKRSQLPRSSVAPWWTVILAAIMVSIAFMAIVKKNPAVVGIWAMYFSVTCVLVGMMFFRMFILKLLLRAVRYVLIKLSGRRHPSLTPNIEGGEPSSGSVTSRGQEAAIGCVEWLNAKVKTWIKQTTTQPVVFFTKNGNAVAMNKAILYIRQNEDTQFIKIVHFAPSVRTDRKTGR</sequence>
<feature type="transmembrane region" description="Helical" evidence="6">
    <location>
        <begin position="360"/>
        <end position="383"/>
    </location>
</feature>
<feature type="transmembrane region" description="Helical" evidence="6">
    <location>
        <begin position="306"/>
        <end position="328"/>
    </location>
</feature>
<dbReference type="AlphaFoldDB" id="A0A7S4DJM7"/>
<keyword evidence="3 6" id="KW-1133">Transmembrane helix</keyword>
<keyword evidence="2 6" id="KW-0812">Transmembrane</keyword>
<dbReference type="Gene3D" id="1.20.1740.10">
    <property type="entry name" value="Amino acid/polyamine transporter I"/>
    <property type="match status" value="1"/>
</dbReference>
<evidence type="ECO:0000256" key="3">
    <source>
        <dbReference type="ARBA" id="ARBA00022989"/>
    </source>
</evidence>
<feature type="transmembrane region" description="Helical" evidence="6">
    <location>
        <begin position="73"/>
        <end position="95"/>
    </location>
</feature>